<gene>
    <name evidence="3" type="ORF">Cgig2_007566</name>
</gene>
<keyword evidence="4" id="KW-1185">Reference proteome</keyword>
<sequence length="621" mass="72817">MYRIEAQGFRGGIWLFWKTNSVDLHLVKSSTQFITMDVNPGSTRPWSLTIIYASPHETLRQSLWANLSEYGRTCNKPWLLAGDLNKTRSMEERFNCSDDLARWCNNFNLWIENNHLIELGFSGPRYTWTRGNTVETRKYVRLDHGLCNEHWRMLFEEASVRHLLQNKSNHNPLLISLHGFTPVQASMRPFRFQAAWLAHSSFKDFLQDNWNPQDLLYPSLFRLSVALEEWNKLVFGNLFRRRREIWARLEGIQKRLSPEQNRFLLQLEKSLRHDLDEVLDQIETFWFQKSRTEAIQDGDRNTRFYHLSFEVSPGDDNDDQLVWDSTTHGSFSIRSAVALIRNDIQDTSNPGWELIWRAPLPQKMRFFLWLARHDRLMTNSNRFIRGLTDDPRCKGCLNGEEHTVHLLRDCKLAREIWTHLVPHARQIAFFNLPLKDWMSSNLVNGSLSDRNWATIFATATWWLWKCRNRRCFENPELHQPEAWVFIQARAREIINAFNAPSLPSSVASKQRIQEAFVHWHALREDWIKLNIDGASRGNPRPAGGGGIFRDHYGNSIRAFACNFGWCTSVKAEALALLKGLRIAWDMGYKKLEITLDSQITAWKSRQPCPRNQPLYFHHKGV</sequence>
<dbReference type="CDD" id="cd06222">
    <property type="entry name" value="RNase_H_like"/>
    <property type="match status" value="1"/>
</dbReference>
<dbReference type="InterPro" id="IPR036397">
    <property type="entry name" value="RNaseH_sf"/>
</dbReference>
<dbReference type="InterPro" id="IPR044730">
    <property type="entry name" value="RNase_H-like_dom_plant"/>
</dbReference>
<name>A0A9Q1JJ08_9CARY</name>
<dbReference type="Pfam" id="PF13966">
    <property type="entry name" value="zf-RVT"/>
    <property type="match status" value="1"/>
</dbReference>
<dbReference type="InterPro" id="IPR026960">
    <property type="entry name" value="RVT-Znf"/>
</dbReference>
<evidence type="ECO:0000259" key="1">
    <source>
        <dbReference type="Pfam" id="PF13456"/>
    </source>
</evidence>
<feature type="domain" description="RNase H type-1" evidence="1">
    <location>
        <begin position="530"/>
        <end position="599"/>
    </location>
</feature>
<dbReference type="PANTHER" id="PTHR35218">
    <property type="entry name" value="RNASE H DOMAIN-CONTAINING PROTEIN"/>
    <property type="match status" value="1"/>
</dbReference>
<evidence type="ECO:0000259" key="2">
    <source>
        <dbReference type="Pfam" id="PF13966"/>
    </source>
</evidence>
<dbReference type="GO" id="GO:0004523">
    <property type="term" value="F:RNA-DNA hybrid ribonuclease activity"/>
    <property type="evidence" value="ECO:0007669"/>
    <property type="project" value="InterPro"/>
</dbReference>
<dbReference type="SUPFAM" id="SSF56219">
    <property type="entry name" value="DNase I-like"/>
    <property type="match status" value="1"/>
</dbReference>
<dbReference type="EMBL" id="JAKOGI010002430">
    <property type="protein sequence ID" value="KAJ8422016.1"/>
    <property type="molecule type" value="Genomic_DNA"/>
</dbReference>
<proteinExistence type="predicted"/>
<accession>A0A9Q1JJ08</accession>
<evidence type="ECO:0000313" key="3">
    <source>
        <dbReference type="EMBL" id="KAJ8422016.1"/>
    </source>
</evidence>
<organism evidence="3 4">
    <name type="scientific">Carnegiea gigantea</name>
    <dbReference type="NCBI Taxonomy" id="171969"/>
    <lineage>
        <taxon>Eukaryota</taxon>
        <taxon>Viridiplantae</taxon>
        <taxon>Streptophyta</taxon>
        <taxon>Embryophyta</taxon>
        <taxon>Tracheophyta</taxon>
        <taxon>Spermatophyta</taxon>
        <taxon>Magnoliopsida</taxon>
        <taxon>eudicotyledons</taxon>
        <taxon>Gunneridae</taxon>
        <taxon>Pentapetalae</taxon>
        <taxon>Caryophyllales</taxon>
        <taxon>Cactineae</taxon>
        <taxon>Cactaceae</taxon>
        <taxon>Cactoideae</taxon>
        <taxon>Echinocereeae</taxon>
        <taxon>Carnegiea</taxon>
    </lineage>
</organism>
<dbReference type="Pfam" id="PF13456">
    <property type="entry name" value="RVT_3"/>
    <property type="match status" value="1"/>
</dbReference>
<evidence type="ECO:0008006" key="5">
    <source>
        <dbReference type="Google" id="ProtNLM"/>
    </source>
</evidence>
<dbReference type="OrthoDB" id="1436613at2759"/>
<comment type="caution">
    <text evidence="3">The sequence shown here is derived from an EMBL/GenBank/DDBJ whole genome shotgun (WGS) entry which is preliminary data.</text>
</comment>
<dbReference type="SUPFAM" id="SSF53098">
    <property type="entry name" value="Ribonuclease H-like"/>
    <property type="match status" value="1"/>
</dbReference>
<dbReference type="AlphaFoldDB" id="A0A9Q1JJ08"/>
<evidence type="ECO:0000313" key="4">
    <source>
        <dbReference type="Proteomes" id="UP001153076"/>
    </source>
</evidence>
<feature type="domain" description="Reverse transcriptase zinc-binding" evidence="2">
    <location>
        <begin position="331"/>
        <end position="417"/>
    </location>
</feature>
<dbReference type="PANTHER" id="PTHR35218:SF9">
    <property type="entry name" value="ENDONUCLEASE_EXONUCLEASE_PHOSPHATASE DOMAIN-CONTAINING PROTEIN"/>
    <property type="match status" value="1"/>
</dbReference>
<dbReference type="InterPro" id="IPR036691">
    <property type="entry name" value="Endo/exonu/phosph_ase_sf"/>
</dbReference>
<dbReference type="Gene3D" id="3.30.420.10">
    <property type="entry name" value="Ribonuclease H-like superfamily/Ribonuclease H"/>
    <property type="match status" value="1"/>
</dbReference>
<dbReference type="InterPro" id="IPR012337">
    <property type="entry name" value="RNaseH-like_sf"/>
</dbReference>
<dbReference type="Proteomes" id="UP001153076">
    <property type="component" value="Unassembled WGS sequence"/>
</dbReference>
<dbReference type="GO" id="GO:0003676">
    <property type="term" value="F:nucleic acid binding"/>
    <property type="evidence" value="ECO:0007669"/>
    <property type="project" value="InterPro"/>
</dbReference>
<reference evidence="3" key="1">
    <citation type="submission" date="2022-04" db="EMBL/GenBank/DDBJ databases">
        <title>Carnegiea gigantea Genome sequencing and assembly v2.</title>
        <authorList>
            <person name="Copetti D."/>
            <person name="Sanderson M.J."/>
            <person name="Burquez A."/>
            <person name="Wojciechowski M.F."/>
        </authorList>
    </citation>
    <scope>NUCLEOTIDE SEQUENCE</scope>
    <source>
        <strain evidence="3">SGP5-SGP5p</strain>
        <tissue evidence="3">Aerial part</tissue>
    </source>
</reference>
<dbReference type="Gene3D" id="3.60.10.10">
    <property type="entry name" value="Endonuclease/exonuclease/phosphatase"/>
    <property type="match status" value="1"/>
</dbReference>
<dbReference type="InterPro" id="IPR002156">
    <property type="entry name" value="RNaseH_domain"/>
</dbReference>
<protein>
    <recommendedName>
        <fullName evidence="5">Reverse transcriptase zinc-binding domain-containing protein</fullName>
    </recommendedName>
</protein>